<keyword evidence="3" id="KW-1185">Reference proteome</keyword>
<accession>A0A9X8WJ57</accession>
<organism evidence="2 3">
    <name type="scientific">Corynebacterium afermentans</name>
    <dbReference type="NCBI Taxonomy" id="38286"/>
    <lineage>
        <taxon>Bacteria</taxon>
        <taxon>Bacillati</taxon>
        <taxon>Actinomycetota</taxon>
        <taxon>Actinomycetes</taxon>
        <taxon>Mycobacteriales</taxon>
        <taxon>Corynebacteriaceae</taxon>
        <taxon>Corynebacterium</taxon>
    </lineage>
</organism>
<dbReference type="PANTHER" id="PTHR39420">
    <property type="match status" value="1"/>
</dbReference>
<feature type="region of interest" description="Disordered" evidence="1">
    <location>
        <begin position="478"/>
        <end position="504"/>
    </location>
</feature>
<evidence type="ECO:0000313" key="3">
    <source>
        <dbReference type="Proteomes" id="UP000185547"/>
    </source>
</evidence>
<feature type="region of interest" description="Disordered" evidence="1">
    <location>
        <begin position="30"/>
        <end position="65"/>
    </location>
</feature>
<dbReference type="EMBL" id="FTMH01000022">
    <property type="protein sequence ID" value="SIQ63998.1"/>
    <property type="molecule type" value="Genomic_DNA"/>
</dbReference>
<sequence length="504" mass="54173">MTLLLALSEPMSVVPDCILAGMTNGFGFSFPNDSNDDGEGDGNNRGGDGNGRGNDNGRGDANNPFAAFGFGGGQPGGGGLGDVFNQLGQMLSGMGSSMNAQASGDAVNFELAARMARQRIAGASPVSEADTRAAEESLRLVELWLDEATDLPASGAKAQAWNAEQWLNQTMPMWKRLVNPVAEHMNRAQLDSMPEQAREMMGPMAGMMNQMNSMQFGMKLGHALGDLAQQALTGSDFGLPVAPAGTAAILPRNVTQISKGLDLAGQEVMVYIAAREAARQRLFRHVPWLVERIVSSVEEYAAGLEIDTSHIEDIARNLNLEGGDPQQIQEALQNLQGEDLSPRVGTRNAGATSRLETLIALVEGWVDVVVAEALGERIPSTPQLAEAWARRRATGGSAEQAFANIVGIELGAPRTRDAAELWRRIDTAVGTKRRDQVWNHPDFLPSAEHLDNPAAFIDTLLDDAPDTDFDDEFAKLEQELRDNPELKREDGDGKDDGREDGTEL</sequence>
<dbReference type="Pfam" id="PF10103">
    <property type="entry name" value="Zincin_2"/>
    <property type="match status" value="1"/>
</dbReference>
<dbReference type="Proteomes" id="UP000185547">
    <property type="component" value="Unassembled WGS sequence"/>
</dbReference>
<reference evidence="2 3" key="1">
    <citation type="submission" date="2017-01" db="EMBL/GenBank/DDBJ databases">
        <authorList>
            <person name="Varghese N."/>
            <person name="Submissions S."/>
        </authorList>
    </citation>
    <scope>NUCLEOTIDE SEQUENCE [LARGE SCALE GENOMIC DNA]</scope>
    <source>
        <strain evidence="2 3">DSM 44280</strain>
    </source>
</reference>
<evidence type="ECO:0000313" key="2">
    <source>
        <dbReference type="EMBL" id="SIQ63998.1"/>
    </source>
</evidence>
<dbReference type="NCBIfam" id="TIGR03624">
    <property type="entry name" value="putative hydrolase"/>
    <property type="match status" value="1"/>
</dbReference>
<name>A0A9X8WJ57_9CORY</name>
<keyword evidence="2" id="KW-0378">Hydrolase</keyword>
<dbReference type="Gene3D" id="1.20.150.30">
    <property type="entry name" value="Zincin-like metallopeptidase, N-terminal domain"/>
    <property type="match status" value="1"/>
</dbReference>
<dbReference type="GO" id="GO:0016787">
    <property type="term" value="F:hydrolase activity"/>
    <property type="evidence" value="ECO:0007669"/>
    <property type="project" value="UniProtKB-KW"/>
</dbReference>
<protein>
    <submittedName>
        <fullName evidence="2">Hydrolase</fullName>
    </submittedName>
</protein>
<dbReference type="InterPro" id="IPR042271">
    <property type="entry name" value="Zinicin_2_N"/>
</dbReference>
<gene>
    <name evidence="2" type="ORF">SAMN05421802_12219</name>
</gene>
<comment type="caution">
    <text evidence="2">The sequence shown here is derived from an EMBL/GenBank/DDBJ whole genome shotgun (WGS) entry which is preliminary data.</text>
</comment>
<proteinExistence type="predicted"/>
<dbReference type="SUPFAM" id="SSF55486">
    <property type="entry name" value="Metalloproteases ('zincins'), catalytic domain"/>
    <property type="match status" value="1"/>
</dbReference>
<dbReference type="PANTHER" id="PTHR39420:SF2">
    <property type="entry name" value="HYDROLASE"/>
    <property type="match status" value="1"/>
</dbReference>
<dbReference type="InterPro" id="IPR018766">
    <property type="entry name" value="Zinicin_2"/>
</dbReference>
<feature type="compositionally biased region" description="Gly residues" evidence="1">
    <location>
        <begin position="41"/>
        <end position="56"/>
    </location>
</feature>
<dbReference type="AlphaFoldDB" id="A0A9X8WJ57"/>
<evidence type="ECO:0000256" key="1">
    <source>
        <dbReference type="SAM" id="MobiDB-lite"/>
    </source>
</evidence>